<keyword evidence="3" id="KW-1185">Reference proteome</keyword>
<sequence>MDTVTCNSPWNEAVLGKSPQLAGGDADVDATLELAALSAGQLSAVAALMLAFEAAEERARSAERQLADHHRHCICRAAQIAAEHAADDACVSVSLRAAA</sequence>
<feature type="coiled-coil region" evidence="1">
    <location>
        <begin position="45"/>
        <end position="72"/>
    </location>
</feature>
<evidence type="ECO:0000313" key="2">
    <source>
        <dbReference type="EMBL" id="MEX0406924.1"/>
    </source>
</evidence>
<evidence type="ECO:0000313" key="3">
    <source>
        <dbReference type="Proteomes" id="UP001556692"/>
    </source>
</evidence>
<comment type="caution">
    <text evidence="2">The sequence shown here is derived from an EMBL/GenBank/DDBJ whole genome shotgun (WGS) entry which is preliminary data.</text>
</comment>
<dbReference type="EMBL" id="JBDPGJ010000003">
    <property type="protein sequence ID" value="MEX0406924.1"/>
    <property type="molecule type" value="Genomic_DNA"/>
</dbReference>
<organism evidence="2 3">
    <name type="scientific">Aquibium pacificus</name>
    <dbReference type="NCBI Taxonomy" id="3153579"/>
    <lineage>
        <taxon>Bacteria</taxon>
        <taxon>Pseudomonadati</taxon>
        <taxon>Pseudomonadota</taxon>
        <taxon>Alphaproteobacteria</taxon>
        <taxon>Hyphomicrobiales</taxon>
        <taxon>Phyllobacteriaceae</taxon>
        <taxon>Aquibium</taxon>
    </lineage>
</organism>
<gene>
    <name evidence="2" type="ORF">ABGN05_14770</name>
</gene>
<dbReference type="Proteomes" id="UP001556692">
    <property type="component" value="Unassembled WGS sequence"/>
</dbReference>
<dbReference type="RefSeq" id="WP_367954804.1">
    <property type="nucleotide sequence ID" value="NZ_JBDPGJ010000003.1"/>
</dbReference>
<name>A0ABV3SJN8_9HYPH</name>
<accession>A0ABV3SJN8</accession>
<protein>
    <submittedName>
        <fullName evidence="2">Uncharacterized protein</fullName>
    </submittedName>
</protein>
<keyword evidence="1" id="KW-0175">Coiled coil</keyword>
<reference evidence="2 3" key="1">
    <citation type="submission" date="2024-05" db="EMBL/GenBank/DDBJ databases">
        <authorList>
            <person name="Jiang F."/>
        </authorList>
    </citation>
    <scope>NUCLEOTIDE SEQUENCE [LARGE SCALE GENOMIC DNA]</scope>
    <source>
        <strain evidence="2 3">LZ166</strain>
    </source>
</reference>
<proteinExistence type="predicted"/>
<evidence type="ECO:0000256" key="1">
    <source>
        <dbReference type="SAM" id="Coils"/>
    </source>
</evidence>